<name>A0A507EWS4_9FUNG</name>
<feature type="transmembrane region" description="Helical" evidence="7">
    <location>
        <begin position="479"/>
        <end position="498"/>
    </location>
</feature>
<keyword evidence="9" id="KW-1185">Reference proteome</keyword>
<dbReference type="Gene3D" id="1.20.1250.20">
    <property type="entry name" value="MFS general substrate transporter like domains"/>
    <property type="match status" value="1"/>
</dbReference>
<sequence>MSSPDNMASTNELLVADGGDTLLAHQDIDGSPVTTTELRTWYLFGAALDAVSYCCVSVFAPVVVQSLAANYGATSADHTVPCNATAIDYKCDVRVGSMWIDTSSFVFACIVIAAVMQIVLFVAVGAVADTGGDLALRFNPVSGLVAMLFPTVTRTDQFWLAAVYFIIMNIFASGAWVFLYAFLPILARNHVDYLTAAQNTSISGESLHFKLDQVTNRISTHSYIWMYSATILTLIVMVVIFTFYTPAGGLPASYSVHVGILFAGVILMVGVGYALRFMRERPGPPFPPGSSAVTYSLKKVGAALSNGRQLKHLFLFLMGWFMVSDAFNTLVSVAVLLSTQLLGFTTKEVLIISLEAPLLAIPGAYLWNQFQVRARCTTKFILLCQTCVYGTMCFLISIGISQQVGFGWKHTAEVYVYAGMHGFMLGAIQSTCRSLFVSLLPPGHEGSFYSLYLLTDKGSSWIGPLIVAAINGSGADKRYSFLFLAVQFSVGLVFFSLVDPSVGHVEGRKFAREQARKVNESFAVSV</sequence>
<dbReference type="GO" id="GO:0005774">
    <property type="term" value="C:vacuolar membrane"/>
    <property type="evidence" value="ECO:0007669"/>
    <property type="project" value="UniProtKB-SubCell"/>
</dbReference>
<organism evidence="8 9">
    <name type="scientific">Chytriomyces confervae</name>
    <dbReference type="NCBI Taxonomy" id="246404"/>
    <lineage>
        <taxon>Eukaryota</taxon>
        <taxon>Fungi</taxon>
        <taxon>Fungi incertae sedis</taxon>
        <taxon>Chytridiomycota</taxon>
        <taxon>Chytridiomycota incertae sedis</taxon>
        <taxon>Chytridiomycetes</taxon>
        <taxon>Chytridiales</taxon>
        <taxon>Chytriomycetaceae</taxon>
        <taxon>Chytriomyces</taxon>
    </lineage>
</organism>
<comment type="function">
    <text evidence="7">Vacuolar effluxer which mediate the efflux of amino acids resulting from autophagic degradation. The release of autophagic amino acids allows the maintenance of protein synthesis and viability during nitrogen starvation.</text>
</comment>
<feature type="transmembrane region" description="Helical" evidence="7">
    <location>
        <begin position="256"/>
        <end position="275"/>
    </location>
</feature>
<keyword evidence="4 7" id="KW-0812">Transmembrane</keyword>
<feature type="transmembrane region" description="Helical" evidence="7">
    <location>
        <begin position="380"/>
        <end position="400"/>
    </location>
</feature>
<dbReference type="PANTHER" id="PTHR23519">
    <property type="entry name" value="AUTOPHAGY-RELATED PROTEIN 22"/>
    <property type="match status" value="1"/>
</dbReference>
<evidence type="ECO:0000313" key="9">
    <source>
        <dbReference type="Proteomes" id="UP000320333"/>
    </source>
</evidence>
<dbReference type="InterPro" id="IPR036259">
    <property type="entry name" value="MFS_trans_sf"/>
</dbReference>
<comment type="caution">
    <text evidence="8">The sequence shown here is derived from an EMBL/GenBank/DDBJ whole genome shotgun (WGS) entry which is preliminary data.</text>
</comment>
<feature type="transmembrane region" description="Helical" evidence="7">
    <location>
        <begin position="105"/>
        <end position="127"/>
    </location>
</feature>
<keyword evidence="5 7" id="KW-1133">Transmembrane helix</keyword>
<keyword evidence="7" id="KW-0926">Vacuole</keyword>
<dbReference type="EMBL" id="QEAP01000381">
    <property type="protein sequence ID" value="TPX67807.1"/>
    <property type="molecule type" value="Genomic_DNA"/>
</dbReference>
<comment type="subcellular location">
    <subcellularLocation>
        <location evidence="1">Endomembrane system</location>
        <topology evidence="1">Multi-pass membrane protein</topology>
    </subcellularLocation>
    <subcellularLocation>
        <location evidence="7">Vacuole membrane</location>
        <topology evidence="7">Multi-pass membrane protein</topology>
    </subcellularLocation>
</comment>
<evidence type="ECO:0000256" key="4">
    <source>
        <dbReference type="ARBA" id="ARBA00022692"/>
    </source>
</evidence>
<reference evidence="8 9" key="1">
    <citation type="journal article" date="2019" name="Sci. Rep.">
        <title>Comparative genomics of chytrid fungi reveal insights into the obligate biotrophic and pathogenic lifestyle of Synchytrium endobioticum.</title>
        <authorList>
            <person name="van de Vossenberg B.T.L.H."/>
            <person name="Warris S."/>
            <person name="Nguyen H.D.T."/>
            <person name="van Gent-Pelzer M.P.E."/>
            <person name="Joly D.L."/>
            <person name="van de Geest H.C."/>
            <person name="Bonants P.J.M."/>
            <person name="Smith D.S."/>
            <person name="Levesque C.A."/>
            <person name="van der Lee T.A.J."/>
        </authorList>
    </citation>
    <scope>NUCLEOTIDE SEQUENCE [LARGE SCALE GENOMIC DNA]</scope>
    <source>
        <strain evidence="8 9">CBS 675.73</strain>
    </source>
</reference>
<dbReference type="InterPro" id="IPR024671">
    <property type="entry name" value="Atg22-like"/>
</dbReference>
<feature type="transmembrane region" description="Helical" evidence="7">
    <location>
        <begin position="134"/>
        <end position="152"/>
    </location>
</feature>
<comment type="similarity">
    <text evidence="2 7">Belongs to the ATG22 family.</text>
</comment>
<feature type="transmembrane region" description="Helical" evidence="7">
    <location>
        <begin position="224"/>
        <end position="244"/>
    </location>
</feature>
<keyword evidence="7" id="KW-0072">Autophagy</keyword>
<feature type="transmembrane region" description="Helical" evidence="7">
    <location>
        <begin position="41"/>
        <end position="64"/>
    </location>
</feature>
<evidence type="ECO:0000313" key="8">
    <source>
        <dbReference type="EMBL" id="TPX67807.1"/>
    </source>
</evidence>
<accession>A0A507EWS4</accession>
<keyword evidence="6 7" id="KW-0472">Membrane</keyword>
<keyword evidence="3 7" id="KW-0813">Transport</keyword>
<evidence type="ECO:0000256" key="7">
    <source>
        <dbReference type="RuleBase" id="RU363073"/>
    </source>
</evidence>
<feature type="transmembrane region" description="Helical" evidence="7">
    <location>
        <begin position="158"/>
        <end position="183"/>
    </location>
</feature>
<evidence type="ECO:0000256" key="3">
    <source>
        <dbReference type="ARBA" id="ARBA00022448"/>
    </source>
</evidence>
<dbReference type="GO" id="GO:0006865">
    <property type="term" value="P:amino acid transport"/>
    <property type="evidence" value="ECO:0007669"/>
    <property type="project" value="UniProtKB-KW"/>
</dbReference>
<gene>
    <name evidence="8" type="ORF">CcCBS67573_g07396</name>
</gene>
<feature type="transmembrane region" description="Helical" evidence="7">
    <location>
        <begin position="349"/>
        <end position="368"/>
    </location>
</feature>
<dbReference type="PANTHER" id="PTHR23519:SF1">
    <property type="entry name" value="AUTOPHAGY-RELATED PROTEIN 22"/>
    <property type="match status" value="1"/>
</dbReference>
<dbReference type="GO" id="GO:0006914">
    <property type="term" value="P:autophagy"/>
    <property type="evidence" value="ECO:0007669"/>
    <property type="project" value="UniProtKB-KW"/>
</dbReference>
<dbReference type="InterPro" id="IPR050495">
    <property type="entry name" value="ATG22/LtaA_families"/>
</dbReference>
<protein>
    <recommendedName>
        <fullName evidence="7">Autophagy-related protein</fullName>
    </recommendedName>
</protein>
<dbReference type="Pfam" id="PF11700">
    <property type="entry name" value="ATG22"/>
    <property type="match status" value="1"/>
</dbReference>
<evidence type="ECO:0000256" key="1">
    <source>
        <dbReference type="ARBA" id="ARBA00004127"/>
    </source>
</evidence>
<dbReference type="GO" id="GO:0012505">
    <property type="term" value="C:endomembrane system"/>
    <property type="evidence" value="ECO:0007669"/>
    <property type="project" value="UniProtKB-SubCell"/>
</dbReference>
<feature type="transmembrane region" description="Helical" evidence="7">
    <location>
        <begin position="313"/>
        <end position="337"/>
    </location>
</feature>
<dbReference type="SUPFAM" id="SSF103473">
    <property type="entry name" value="MFS general substrate transporter"/>
    <property type="match status" value="1"/>
</dbReference>
<dbReference type="OrthoDB" id="192733at2759"/>
<keyword evidence="7" id="KW-0029">Amino-acid transport</keyword>
<dbReference type="AlphaFoldDB" id="A0A507EWS4"/>
<evidence type="ECO:0000256" key="6">
    <source>
        <dbReference type="ARBA" id="ARBA00023136"/>
    </source>
</evidence>
<proteinExistence type="inferred from homology"/>
<evidence type="ECO:0000256" key="2">
    <source>
        <dbReference type="ARBA" id="ARBA00006978"/>
    </source>
</evidence>
<dbReference type="STRING" id="246404.A0A507EWS4"/>
<evidence type="ECO:0000256" key="5">
    <source>
        <dbReference type="ARBA" id="ARBA00022989"/>
    </source>
</evidence>
<dbReference type="Proteomes" id="UP000320333">
    <property type="component" value="Unassembled WGS sequence"/>
</dbReference>